<dbReference type="SUPFAM" id="SSF46785">
    <property type="entry name" value="Winged helix' DNA-binding domain"/>
    <property type="match status" value="1"/>
</dbReference>
<feature type="compositionally biased region" description="Polar residues" evidence="5">
    <location>
        <begin position="685"/>
        <end position="706"/>
    </location>
</feature>
<evidence type="ECO:0000259" key="6">
    <source>
        <dbReference type="PROSITE" id="PS51526"/>
    </source>
</evidence>
<comment type="subcellular location">
    <subcellularLocation>
        <location evidence="1">Nucleus</location>
    </subcellularLocation>
</comment>
<protein>
    <submittedName>
        <fullName evidence="7">Regulatory factor X7a</fullName>
    </submittedName>
</protein>
<dbReference type="Gene3D" id="1.10.10.10">
    <property type="entry name" value="Winged helix-like DNA-binding domain superfamily/Winged helix DNA-binding domain"/>
    <property type="match status" value="1"/>
</dbReference>
<feature type="region of interest" description="Disordered" evidence="5">
    <location>
        <begin position="546"/>
        <end position="610"/>
    </location>
</feature>
<dbReference type="Pfam" id="PF02257">
    <property type="entry name" value="RFX_DNA_binding"/>
    <property type="match status" value="1"/>
</dbReference>
<feature type="region of interest" description="Disordered" evidence="5">
    <location>
        <begin position="675"/>
        <end position="707"/>
    </location>
</feature>
<dbReference type="GO" id="GO:0000978">
    <property type="term" value="F:RNA polymerase II cis-regulatory region sequence-specific DNA binding"/>
    <property type="evidence" value="ECO:0007669"/>
    <property type="project" value="TreeGrafter"/>
</dbReference>
<feature type="compositionally biased region" description="Polar residues" evidence="5">
    <location>
        <begin position="556"/>
        <end position="589"/>
    </location>
</feature>
<feature type="compositionally biased region" description="Low complexity" evidence="5">
    <location>
        <begin position="851"/>
        <end position="860"/>
    </location>
</feature>
<reference evidence="8" key="1">
    <citation type="submission" date="2015-09" db="EMBL/GenBank/DDBJ databases">
        <authorList>
            <person name="Sai Rama Sridatta P."/>
        </authorList>
    </citation>
    <scope>NUCLEOTIDE SEQUENCE [LARGE SCALE GENOMIC DNA]</scope>
</reference>
<keyword evidence="3" id="KW-0539">Nucleus</keyword>
<feature type="compositionally biased region" description="Polar residues" evidence="5">
    <location>
        <begin position="829"/>
        <end position="846"/>
    </location>
</feature>
<feature type="region of interest" description="Disordered" evidence="5">
    <location>
        <begin position="793"/>
        <end position="863"/>
    </location>
</feature>
<reference evidence="7" key="2">
    <citation type="submission" date="2025-08" db="UniProtKB">
        <authorList>
            <consortium name="Ensembl"/>
        </authorList>
    </citation>
    <scope>IDENTIFICATION</scope>
</reference>
<comment type="similarity">
    <text evidence="4">Belongs to the RFX family.</text>
</comment>
<feature type="compositionally biased region" description="Low complexity" evidence="5">
    <location>
        <begin position="236"/>
        <end position="255"/>
    </location>
</feature>
<dbReference type="PANTHER" id="PTHR12619">
    <property type="entry name" value="RFX TRANSCRIPTION FACTOR FAMILY"/>
    <property type="match status" value="1"/>
</dbReference>
<dbReference type="PROSITE" id="PS51526">
    <property type="entry name" value="RFX_DBD"/>
    <property type="match status" value="1"/>
</dbReference>
<evidence type="ECO:0000256" key="1">
    <source>
        <dbReference type="ARBA" id="ARBA00004123"/>
    </source>
</evidence>
<dbReference type="InParanoid" id="A0A4W6BSG5"/>
<dbReference type="InterPro" id="IPR039779">
    <property type="entry name" value="RFX-like"/>
</dbReference>
<feature type="compositionally biased region" description="Polar residues" evidence="5">
    <location>
        <begin position="223"/>
        <end position="232"/>
    </location>
</feature>
<dbReference type="STRING" id="8187.ENSLCAP00010001395"/>
<gene>
    <name evidence="7" type="primary">RFX7</name>
</gene>
<dbReference type="Ensembl" id="ENSLCAT00010001456.1">
    <property type="protein sequence ID" value="ENSLCAP00010001395.1"/>
    <property type="gene ID" value="ENSLCAG00010000828.1"/>
</dbReference>
<evidence type="ECO:0000256" key="4">
    <source>
        <dbReference type="ARBA" id="ARBA00061114"/>
    </source>
</evidence>
<name>A0A4W6BSG5_LATCA</name>
<feature type="compositionally biased region" description="Polar residues" evidence="5">
    <location>
        <begin position="330"/>
        <end position="343"/>
    </location>
</feature>
<evidence type="ECO:0000256" key="3">
    <source>
        <dbReference type="ARBA" id="ARBA00023242"/>
    </source>
</evidence>
<evidence type="ECO:0000256" key="2">
    <source>
        <dbReference type="ARBA" id="ARBA00023125"/>
    </source>
</evidence>
<dbReference type="FunCoup" id="A0A4W6BSG5">
    <property type="interactions" value="578"/>
</dbReference>
<evidence type="ECO:0000313" key="7">
    <source>
        <dbReference type="Ensembl" id="ENSLCAP00010001395.1"/>
    </source>
</evidence>
<dbReference type="GO" id="GO:0005634">
    <property type="term" value="C:nucleus"/>
    <property type="evidence" value="ECO:0007669"/>
    <property type="project" value="UniProtKB-SubCell"/>
</dbReference>
<dbReference type="FunFam" id="1.10.10.10:FF:000128">
    <property type="entry name" value="DNA-binding protein RFX5 isoform X1"/>
    <property type="match status" value="1"/>
</dbReference>
<keyword evidence="8" id="KW-1185">Reference proteome</keyword>
<keyword evidence="2" id="KW-0238">DNA-binding</keyword>
<evidence type="ECO:0000256" key="5">
    <source>
        <dbReference type="SAM" id="MobiDB-lite"/>
    </source>
</evidence>
<dbReference type="GeneTree" id="ENSGT01050000244970"/>
<reference evidence="7" key="3">
    <citation type="submission" date="2025-09" db="UniProtKB">
        <authorList>
            <consortium name="Ensembl"/>
        </authorList>
    </citation>
    <scope>IDENTIFICATION</scope>
</reference>
<accession>A0A4W6BSG5</accession>
<dbReference type="InterPro" id="IPR036388">
    <property type="entry name" value="WH-like_DNA-bd_sf"/>
</dbReference>
<dbReference type="Proteomes" id="UP000314980">
    <property type="component" value="Unassembled WGS sequence"/>
</dbReference>
<feature type="region of interest" description="Disordered" evidence="5">
    <location>
        <begin position="330"/>
        <end position="350"/>
    </location>
</feature>
<dbReference type="PANTHER" id="PTHR12619:SF2">
    <property type="entry name" value="DNA-BINDING PROTEIN RFX7"/>
    <property type="match status" value="1"/>
</dbReference>
<dbReference type="InterPro" id="IPR036390">
    <property type="entry name" value="WH_DNA-bd_sf"/>
</dbReference>
<evidence type="ECO:0000313" key="8">
    <source>
        <dbReference type="Proteomes" id="UP000314980"/>
    </source>
</evidence>
<sequence length="1303" mass="140229">MVNQLSTSFVSDQSALSSSRTQQMHAFSWIRNHLEEYPETSLPKQEVYDEYKSFCDNLNYHPLSAADFGKMMKNVFPNMKARRLGMRGKSKYPLQEWILTYCYSGLRKRPFVHMPSLPTLDLHKTGEGLQCDALESPGQLSSIKEEVRFAACDLVCEWAQKVLKRQFDAVEDLARFLIDSHYISNKSLAALTIMTGTATAGRVGTPQSVSAFIPMAEAHSFQPHATTLSSPSVDAKQQLQRKIQRKQQQQEQKLQSPSPGEGHTKRADDSVPCGSPTSPSPQPTIGIVVTAVPSPITVQRSRQLMSPSPVGTVESKVLPINFQMVTQPVQPVRQSPKTPQSILASPVGERTARQRYTQILPKPSATTAIALRSPSTMIIANSPIKTVMTTCHVSPVSLVKMTAISLAPNSSSTTTSLTNATLRPASAGISSSAVAEDISSNQTTRSASAVPILAPVARPGQAATTPGIDVEMEVEAIHKNSQMQNPSSLILAQGVMTNRTGGAVQRAASVPIPQTKGFLGLEETPVTKCNGKASSSTNTAVAVESSNTSANNTSTLHLTPSSQNTSAVSMPNTSRVPSFGESSSVTSTKEGFLSTKSVRKRSGLSPDLSPVKRVFMPQQPAGGAAGLGYGVRNTASFVSRKNTSTVMETSTSVSHALIQQQQGHTLANVHVIPDNPGLQKHSGDVRSSTTGSLEGAQQQTYTQSNPTPEPLDFFSQASSSNQLHMQTDMDYFTFDDDVTQDSIVEELVQMEEQMKLNNLQEFGGCVTLQGQQAAVPDNIMSTSQTMTALYHTANNRSNPIQTPTPTPTPTPTSEMMGGTQGLTGESPCSRITSTTPVDSALGSSRHTPVGTPHSSCSSTVPPSPVECRNPFAFTPINSSITSFHDGSTVSSSPVKPMQRPMATHPDKTRLEWMNNSYNSSSGSLNKSNSGMGILPSYQGLIDDHFQKPHAFAVPHARHHDSNFGRLTPISPVQQQVASMANTTMQEGFAVPAPLDNKATNSPAANFRCRSVSPAVHQRNFSGNTGNVPNVLRSVVSPFNSPVTPEVLNIFANSQTNLGVSSMAQRSRSVPLNIMMQTEVMPTPGQQCNSKNITGILLSKLDGDHDDALRGLGINNLPSCYTARMNLTQILESDPSLSCSDNHLSLMTSDSTSTCKLQRPDYLIENAINEQMILSASDSRVQSASGEHHQQMDFSSTVKDLLTDNSLAAGSQLIEQVSELSTGGADFPCEIRMTSELSSSINDLNALDTNLLFDPNQQQGQYQNTAQEELVNDPLFQHITSEAAHTSGLDWLESKDHPTVGLMG</sequence>
<feature type="compositionally biased region" description="Low complexity" evidence="5">
    <location>
        <begin position="546"/>
        <end position="555"/>
    </location>
</feature>
<dbReference type="InterPro" id="IPR003150">
    <property type="entry name" value="DNA-bd_RFX"/>
</dbReference>
<proteinExistence type="inferred from homology"/>
<organism evidence="7 8">
    <name type="scientific">Lates calcarifer</name>
    <name type="common">Barramundi</name>
    <name type="synonym">Holocentrus calcarifer</name>
    <dbReference type="NCBI Taxonomy" id="8187"/>
    <lineage>
        <taxon>Eukaryota</taxon>
        <taxon>Metazoa</taxon>
        <taxon>Chordata</taxon>
        <taxon>Craniata</taxon>
        <taxon>Vertebrata</taxon>
        <taxon>Euteleostomi</taxon>
        <taxon>Actinopterygii</taxon>
        <taxon>Neopterygii</taxon>
        <taxon>Teleostei</taxon>
        <taxon>Neoteleostei</taxon>
        <taxon>Acanthomorphata</taxon>
        <taxon>Carangaria</taxon>
        <taxon>Carangaria incertae sedis</taxon>
        <taxon>Centropomidae</taxon>
        <taxon>Lates</taxon>
    </lineage>
</organism>
<feature type="domain" description="RFX-type winged-helix" evidence="6">
    <location>
        <begin position="26"/>
        <end position="110"/>
    </location>
</feature>
<feature type="region of interest" description="Disordered" evidence="5">
    <location>
        <begin position="223"/>
        <end position="286"/>
    </location>
</feature>
<dbReference type="GO" id="GO:0000981">
    <property type="term" value="F:DNA-binding transcription factor activity, RNA polymerase II-specific"/>
    <property type="evidence" value="ECO:0007669"/>
    <property type="project" value="TreeGrafter"/>
</dbReference>